<gene>
    <name evidence="1" type="ORF">RIF29_15089</name>
</gene>
<dbReference type="AlphaFoldDB" id="A0AAN9FCZ0"/>
<dbReference type="Proteomes" id="UP001372338">
    <property type="component" value="Unassembled WGS sequence"/>
</dbReference>
<organism evidence="1 2">
    <name type="scientific">Crotalaria pallida</name>
    <name type="common">Smooth rattlebox</name>
    <name type="synonym">Crotalaria striata</name>
    <dbReference type="NCBI Taxonomy" id="3830"/>
    <lineage>
        <taxon>Eukaryota</taxon>
        <taxon>Viridiplantae</taxon>
        <taxon>Streptophyta</taxon>
        <taxon>Embryophyta</taxon>
        <taxon>Tracheophyta</taxon>
        <taxon>Spermatophyta</taxon>
        <taxon>Magnoliopsida</taxon>
        <taxon>eudicotyledons</taxon>
        <taxon>Gunneridae</taxon>
        <taxon>Pentapetalae</taxon>
        <taxon>rosids</taxon>
        <taxon>fabids</taxon>
        <taxon>Fabales</taxon>
        <taxon>Fabaceae</taxon>
        <taxon>Papilionoideae</taxon>
        <taxon>50 kb inversion clade</taxon>
        <taxon>genistoids sensu lato</taxon>
        <taxon>core genistoids</taxon>
        <taxon>Crotalarieae</taxon>
        <taxon>Crotalaria</taxon>
    </lineage>
</organism>
<comment type="caution">
    <text evidence="1">The sequence shown here is derived from an EMBL/GenBank/DDBJ whole genome shotgun (WGS) entry which is preliminary data.</text>
</comment>
<evidence type="ECO:0000313" key="1">
    <source>
        <dbReference type="EMBL" id="KAK7274019.1"/>
    </source>
</evidence>
<sequence>MMKACYASAINYGVRTRGSVCCQQLQAVAGLGEGWLLGGGLSRAWIRCQGRWWREESGLKVARTEDDNGAEEDGRFESKLGYDVDMPVPEIDVDMEAGEPKPMVEGGNVEDDLITLNPFLFFWANQVPKLSFDVFS</sequence>
<protein>
    <submittedName>
        <fullName evidence="1">Uncharacterized protein</fullName>
    </submittedName>
</protein>
<proteinExistence type="predicted"/>
<reference evidence="1 2" key="1">
    <citation type="submission" date="2024-01" db="EMBL/GenBank/DDBJ databases">
        <title>The genomes of 5 underutilized Papilionoideae crops provide insights into root nodulation and disease resistanc.</title>
        <authorList>
            <person name="Yuan L."/>
        </authorList>
    </citation>
    <scope>NUCLEOTIDE SEQUENCE [LARGE SCALE GENOMIC DNA]</scope>
    <source>
        <strain evidence="1">ZHUSHIDOU_FW_LH</strain>
        <tissue evidence="1">Leaf</tissue>
    </source>
</reference>
<keyword evidence="2" id="KW-1185">Reference proteome</keyword>
<name>A0AAN9FCZ0_CROPI</name>
<dbReference type="EMBL" id="JAYWIO010000003">
    <property type="protein sequence ID" value="KAK7274019.1"/>
    <property type="molecule type" value="Genomic_DNA"/>
</dbReference>
<accession>A0AAN9FCZ0</accession>
<evidence type="ECO:0000313" key="2">
    <source>
        <dbReference type="Proteomes" id="UP001372338"/>
    </source>
</evidence>